<dbReference type="RefSeq" id="XP_034232454.1">
    <property type="nucleotide sequence ID" value="XM_034376563.1"/>
</dbReference>
<feature type="compositionally biased region" description="Basic and acidic residues" evidence="1">
    <location>
        <begin position="137"/>
        <end position="148"/>
    </location>
</feature>
<feature type="compositionally biased region" description="Polar residues" evidence="1">
    <location>
        <begin position="117"/>
        <end position="132"/>
    </location>
</feature>
<sequence>MERFTSVPGSPMTDTPICDSDEEVFFGPVTTKELNKASQLKRRTQFYFPTFNWKPSTPLNNAANSIDDKESGTKTTSSDTTDRANLSLSADSLETESFVTISDRPEDSSKGEFCSALSGNTSNSQPSLNEANFYSKFSEDSLESDKPVGLDNTAPESIPRMNSHTPRKASSFFSNMSEDSLENTEHAMNVARLHSGLSGNTWNNSEDLSQEAQTSNENIESKNVSNLNETQSGSESGFNNDSLLSTPKVGANGQLLKPGCIESKSNKALTSTYEVLPEIEDNETYTIDDDSCEVIEPAASTNINLSDEVPVDKDGGFLSILSEAALYHASQLKENENVPFHGAEDSTSTTQSLEDRFKMFGIGANDLEDQQLSNSIMYTTGRESNVLSSETESNTYYTGLNSGPGSSFSSEEHYNKQSVENLGNCGASYSQYEEESTECRESSVVNVTSGSESTSSKMQYSNVLNQPISNGTLGSAGSTFESSNHENSSSNEVHPCSENEGEAMEHTDSYDNESSEISGVCRLNSVSENQSNSSIQSCHDEDVLTNDSDVSSYAGELNDTLEEYEMMMRYGVEYILGRRGNKKGKNAEKDEENPTVSPSPLEQNVSPLHKAPLMPKTVSSPHTHQQNSSASSSEYHDAVDVSPRLKQTSSCRTNDHKGISPLHKQLFKHTPQKNVKNMQGVSTKGSSNKLPSKLPRVASMTPTKLVPMTSPQTPKQFVRPMTSSSESKITSKYQRPVTPSSEPKIGFFKKPVAPVAGGSRIPKNFTSKPNNKVLENIQSPVGAYIHNSPSPVLVTNIKGKCSDRSGFEKEMHARALWRAGEVKSSIPKPTSSQVSNMENINPNIGCGLPPVKYTKAPCVKLDEATKLPVPKGGEKISKLMDAPAPQVIKHEGRVRVNCGSPQLAARMHSMADTFDDSLIDVHSVSGDISVCVSQDACRTNTLGHH</sequence>
<feature type="region of interest" description="Disordered" evidence="1">
    <location>
        <begin position="58"/>
        <end position="83"/>
    </location>
</feature>
<feature type="region of interest" description="Disordered" evidence="1">
    <location>
        <begin position="530"/>
        <end position="552"/>
    </location>
</feature>
<feature type="region of interest" description="Disordered" evidence="1">
    <location>
        <begin position="704"/>
        <end position="745"/>
    </location>
</feature>
<feature type="compositionally biased region" description="Polar residues" evidence="1">
    <location>
        <begin position="594"/>
        <end position="606"/>
    </location>
</feature>
<gene>
    <name evidence="3" type="primary">LOC117640230</name>
</gene>
<protein>
    <submittedName>
        <fullName evidence="3">Uncharacterized protein LOC117640230</fullName>
    </submittedName>
</protein>
<feature type="region of interest" description="Disordered" evidence="1">
    <location>
        <begin position="100"/>
        <end position="171"/>
    </location>
</feature>
<feature type="region of interest" description="Disordered" evidence="1">
    <location>
        <begin position="383"/>
        <end position="415"/>
    </location>
</feature>
<name>A0A6P8ZHU3_THRPL</name>
<evidence type="ECO:0000256" key="1">
    <source>
        <dbReference type="SAM" id="MobiDB-lite"/>
    </source>
</evidence>
<feature type="compositionally biased region" description="Polar residues" evidence="1">
    <location>
        <begin position="465"/>
        <end position="480"/>
    </location>
</feature>
<dbReference type="InParanoid" id="A0A6P8ZHU3"/>
<evidence type="ECO:0000313" key="2">
    <source>
        <dbReference type="Proteomes" id="UP000515158"/>
    </source>
</evidence>
<accession>A0A6P8ZHU3</accession>
<keyword evidence="2" id="KW-1185">Reference proteome</keyword>
<dbReference type="Proteomes" id="UP000515158">
    <property type="component" value="Unplaced"/>
</dbReference>
<dbReference type="KEGG" id="tpal:117640230"/>
<feature type="compositionally biased region" description="Polar residues" evidence="1">
    <location>
        <begin position="617"/>
        <end position="633"/>
    </location>
</feature>
<feature type="compositionally biased region" description="Polar residues" evidence="1">
    <location>
        <begin position="383"/>
        <end position="409"/>
    </location>
</feature>
<proteinExistence type="predicted"/>
<organism evidence="3">
    <name type="scientific">Thrips palmi</name>
    <name type="common">Melon thrips</name>
    <dbReference type="NCBI Taxonomy" id="161013"/>
    <lineage>
        <taxon>Eukaryota</taxon>
        <taxon>Metazoa</taxon>
        <taxon>Ecdysozoa</taxon>
        <taxon>Arthropoda</taxon>
        <taxon>Hexapoda</taxon>
        <taxon>Insecta</taxon>
        <taxon>Pterygota</taxon>
        <taxon>Neoptera</taxon>
        <taxon>Paraneoptera</taxon>
        <taxon>Thysanoptera</taxon>
        <taxon>Terebrantia</taxon>
        <taxon>Thripoidea</taxon>
        <taxon>Thripidae</taxon>
        <taxon>Thrips</taxon>
    </lineage>
</organism>
<evidence type="ECO:0000313" key="3">
    <source>
        <dbReference type="RefSeq" id="XP_034232454.1"/>
    </source>
</evidence>
<reference evidence="3" key="1">
    <citation type="submission" date="2025-08" db="UniProtKB">
        <authorList>
            <consortium name="RefSeq"/>
        </authorList>
    </citation>
    <scope>IDENTIFICATION</scope>
    <source>
        <tissue evidence="3">Total insect</tissue>
    </source>
</reference>
<feature type="region of interest" description="Disordered" evidence="1">
    <location>
        <begin position="465"/>
        <end position="516"/>
    </location>
</feature>
<feature type="region of interest" description="Disordered" evidence="1">
    <location>
        <begin position="582"/>
        <end position="660"/>
    </location>
</feature>
<dbReference type="OrthoDB" id="69711at2759"/>
<feature type="compositionally biased region" description="Low complexity" evidence="1">
    <location>
        <begin position="481"/>
        <end position="492"/>
    </location>
</feature>
<dbReference type="GeneID" id="117640230"/>
<feature type="region of interest" description="Disordered" evidence="1">
    <location>
        <begin position="198"/>
        <end position="220"/>
    </location>
</feature>
<feature type="compositionally biased region" description="Polar residues" evidence="1">
    <location>
        <begin position="709"/>
        <end position="741"/>
    </location>
</feature>
<dbReference type="AlphaFoldDB" id="A0A6P8ZHU3"/>